<gene>
    <name evidence="12" type="ORF">RYJ27_01395</name>
</gene>
<dbReference type="GO" id="GO:0000155">
    <property type="term" value="F:phosphorelay sensor kinase activity"/>
    <property type="evidence" value="ECO:0007669"/>
    <property type="project" value="InterPro"/>
</dbReference>
<keyword evidence="7" id="KW-0067">ATP-binding</keyword>
<evidence type="ECO:0000256" key="3">
    <source>
        <dbReference type="ARBA" id="ARBA00022553"/>
    </source>
</evidence>
<dbReference type="PANTHER" id="PTHR24421:SF10">
    <property type="entry name" value="NITRATE_NITRITE SENSOR PROTEIN NARQ"/>
    <property type="match status" value="1"/>
</dbReference>
<protein>
    <recommendedName>
        <fullName evidence="2">histidine kinase</fullName>
        <ecNumber evidence="2">2.7.13.3</ecNumber>
    </recommendedName>
</protein>
<dbReference type="Proteomes" id="UP001329313">
    <property type="component" value="Chromosome"/>
</dbReference>
<dbReference type="KEGG" id="mliy:RYJ27_01395"/>
<feature type="transmembrane region" description="Helical" evidence="10">
    <location>
        <begin position="191"/>
        <end position="219"/>
    </location>
</feature>
<dbReference type="GO" id="GO:0016020">
    <property type="term" value="C:membrane"/>
    <property type="evidence" value="ECO:0007669"/>
    <property type="project" value="InterPro"/>
</dbReference>
<feature type="transmembrane region" description="Helical" evidence="10">
    <location>
        <begin position="72"/>
        <end position="96"/>
    </location>
</feature>
<keyword evidence="10" id="KW-0472">Membrane</keyword>
<evidence type="ECO:0000256" key="7">
    <source>
        <dbReference type="ARBA" id="ARBA00022840"/>
    </source>
</evidence>
<keyword evidence="3" id="KW-0597">Phosphoprotein</keyword>
<dbReference type="GO" id="GO:0046983">
    <property type="term" value="F:protein dimerization activity"/>
    <property type="evidence" value="ECO:0007669"/>
    <property type="project" value="InterPro"/>
</dbReference>
<evidence type="ECO:0000256" key="9">
    <source>
        <dbReference type="SAM" id="MobiDB-lite"/>
    </source>
</evidence>
<name>A0AAU0MID5_9MICO</name>
<dbReference type="CDD" id="cd16917">
    <property type="entry name" value="HATPase_UhpB-NarQ-NarX-like"/>
    <property type="match status" value="1"/>
</dbReference>
<dbReference type="AlphaFoldDB" id="A0AAU0MID5"/>
<keyword evidence="10" id="KW-1133">Transmembrane helix</keyword>
<dbReference type="EMBL" id="CP137080">
    <property type="protein sequence ID" value="WOQ69924.1"/>
    <property type="molecule type" value="Genomic_DNA"/>
</dbReference>
<dbReference type="Gene3D" id="1.20.5.1930">
    <property type="match status" value="1"/>
</dbReference>
<evidence type="ECO:0000256" key="1">
    <source>
        <dbReference type="ARBA" id="ARBA00000085"/>
    </source>
</evidence>
<keyword evidence="5" id="KW-0547">Nucleotide-binding</keyword>
<evidence type="ECO:0000313" key="12">
    <source>
        <dbReference type="EMBL" id="WOQ69924.1"/>
    </source>
</evidence>
<keyword evidence="4" id="KW-0808">Transferase</keyword>
<evidence type="ECO:0000256" key="6">
    <source>
        <dbReference type="ARBA" id="ARBA00022777"/>
    </source>
</evidence>
<feature type="transmembrane region" description="Helical" evidence="10">
    <location>
        <begin position="146"/>
        <end position="170"/>
    </location>
</feature>
<keyword evidence="8" id="KW-0902">Two-component regulatory system</keyword>
<evidence type="ECO:0000256" key="10">
    <source>
        <dbReference type="SAM" id="Phobius"/>
    </source>
</evidence>
<dbReference type="SUPFAM" id="SSF55874">
    <property type="entry name" value="ATPase domain of HSP90 chaperone/DNA topoisomerase II/histidine kinase"/>
    <property type="match status" value="1"/>
</dbReference>
<evidence type="ECO:0000256" key="4">
    <source>
        <dbReference type="ARBA" id="ARBA00022679"/>
    </source>
</evidence>
<dbReference type="PANTHER" id="PTHR24421">
    <property type="entry name" value="NITRATE/NITRITE SENSOR PROTEIN NARX-RELATED"/>
    <property type="match status" value="1"/>
</dbReference>
<proteinExistence type="predicted"/>
<comment type="catalytic activity">
    <reaction evidence="1">
        <text>ATP + protein L-histidine = ADP + protein N-phospho-L-histidine.</text>
        <dbReference type="EC" id="2.7.13.3"/>
    </reaction>
</comment>
<feature type="region of interest" description="Disordered" evidence="9">
    <location>
        <begin position="1"/>
        <end position="29"/>
    </location>
</feature>
<dbReference type="GO" id="GO:0005524">
    <property type="term" value="F:ATP binding"/>
    <property type="evidence" value="ECO:0007669"/>
    <property type="project" value="UniProtKB-KW"/>
</dbReference>
<organism evidence="12 13">
    <name type="scientific">Microbacterium limosum</name>
    <dbReference type="NCBI Taxonomy" id="3079935"/>
    <lineage>
        <taxon>Bacteria</taxon>
        <taxon>Bacillati</taxon>
        <taxon>Actinomycetota</taxon>
        <taxon>Actinomycetes</taxon>
        <taxon>Micrococcales</taxon>
        <taxon>Microbacteriaceae</taxon>
        <taxon>Microbacterium</taxon>
    </lineage>
</organism>
<feature type="compositionally biased region" description="Low complexity" evidence="9">
    <location>
        <begin position="13"/>
        <end position="29"/>
    </location>
</feature>
<evidence type="ECO:0000259" key="11">
    <source>
        <dbReference type="Pfam" id="PF07730"/>
    </source>
</evidence>
<keyword evidence="10" id="KW-0812">Transmembrane</keyword>
<feature type="domain" description="Signal transduction histidine kinase subgroup 3 dimerisation and phosphoacceptor" evidence="11">
    <location>
        <begin position="253"/>
        <end position="318"/>
    </location>
</feature>
<dbReference type="Gene3D" id="3.30.565.10">
    <property type="entry name" value="Histidine kinase-like ATPase, C-terminal domain"/>
    <property type="match status" value="1"/>
</dbReference>
<dbReference type="InterPro" id="IPR011712">
    <property type="entry name" value="Sig_transdc_His_kin_sub3_dim/P"/>
</dbReference>
<keyword evidence="6 12" id="KW-0418">Kinase</keyword>
<evidence type="ECO:0000256" key="2">
    <source>
        <dbReference type="ARBA" id="ARBA00012438"/>
    </source>
</evidence>
<keyword evidence="13" id="KW-1185">Reference proteome</keyword>
<dbReference type="InterPro" id="IPR036890">
    <property type="entry name" value="HATPase_C_sf"/>
</dbReference>
<sequence length="444" mass="45681">MSTPVSPSPRVEAVPPHADAAPGPAPAARPARDGIFRPLRVAGAIAQLAALGIVGPIVFTILVSLLSIGASLILVLGLGLVFLLAFVYALFALGWLETARVDGLYDFGLPARRPRRSAKPGFGGFLHTVWLQFIDPGMWRGVANSAIATVLGLIVLPLASMLVSGLVLAFSPLFAGGGAVRLAGTGIEIGAAWAIPGGLLATVVSAAALVGLGILHGVISRAIMVPSREAQLAEAARTSNVQRAGAVRAAEVERTRIERDLHDGVQPRLVSVGMTLGLAQQKVETDPAAAKELIAEAHTSTKAAITELRQLARGIHASVLDDRGLDAALSALAARSHVPVTLDVRLGARCSRTAEAAAYFCIAEALTNAAKHSRGSECRVLVREREGGILWARVEDNGIGGARVVPGGGLDGIANRVLAAGGQFRLDSPAGGPTTVEVSIPCAS</sequence>
<evidence type="ECO:0000256" key="8">
    <source>
        <dbReference type="ARBA" id="ARBA00023012"/>
    </source>
</evidence>
<accession>A0AAU0MID5</accession>
<feature type="transmembrane region" description="Helical" evidence="10">
    <location>
        <begin position="41"/>
        <end position="66"/>
    </location>
</feature>
<evidence type="ECO:0000256" key="5">
    <source>
        <dbReference type="ARBA" id="ARBA00022741"/>
    </source>
</evidence>
<dbReference type="RefSeq" id="WP_330171018.1">
    <property type="nucleotide sequence ID" value="NZ_CP137080.1"/>
</dbReference>
<dbReference type="Pfam" id="PF07730">
    <property type="entry name" value="HisKA_3"/>
    <property type="match status" value="1"/>
</dbReference>
<dbReference type="EC" id="2.7.13.3" evidence="2"/>
<reference evidence="12 13" key="1">
    <citation type="submission" date="2023-10" db="EMBL/GenBank/DDBJ databases">
        <title>Y20.</title>
        <authorList>
            <person name="Zhang G."/>
            <person name="Ding Y."/>
        </authorList>
    </citation>
    <scope>NUCLEOTIDE SEQUENCE [LARGE SCALE GENOMIC DNA]</scope>
    <source>
        <strain evidence="12 13">Y20</strain>
    </source>
</reference>
<dbReference type="InterPro" id="IPR050482">
    <property type="entry name" value="Sensor_HK_TwoCompSys"/>
</dbReference>
<evidence type="ECO:0000313" key="13">
    <source>
        <dbReference type="Proteomes" id="UP001329313"/>
    </source>
</evidence>